<keyword evidence="6" id="KW-1185">Reference proteome</keyword>
<organism evidence="5 6">
    <name type="scientific">Streptomyces formicae</name>
    <dbReference type="NCBI Taxonomy" id="1616117"/>
    <lineage>
        <taxon>Bacteria</taxon>
        <taxon>Bacillati</taxon>
        <taxon>Actinomycetota</taxon>
        <taxon>Actinomycetes</taxon>
        <taxon>Kitasatosporales</taxon>
        <taxon>Streptomycetaceae</taxon>
        <taxon>Streptomyces</taxon>
    </lineage>
</organism>
<gene>
    <name evidence="5" type="ORF">J4032_12590</name>
</gene>
<dbReference type="InterPro" id="IPR039697">
    <property type="entry name" value="Alcohol_dehydrogenase_Fe"/>
</dbReference>
<dbReference type="EMBL" id="CP071872">
    <property type="protein sequence ID" value="UNM12258.1"/>
    <property type="molecule type" value="Genomic_DNA"/>
</dbReference>
<dbReference type="PANTHER" id="PTHR11496:SF102">
    <property type="entry name" value="ALCOHOL DEHYDROGENASE 4"/>
    <property type="match status" value="1"/>
</dbReference>
<evidence type="ECO:0000256" key="2">
    <source>
        <dbReference type="ARBA" id="ARBA00023002"/>
    </source>
</evidence>
<reference evidence="5 6" key="1">
    <citation type="submission" date="2021-03" db="EMBL/GenBank/DDBJ databases">
        <title>Complete genome of Streptomyces formicae strain 1H-GS9 (DSM 100524).</title>
        <authorList>
            <person name="Atanasov K.E."/>
            <person name="Altabella T."/>
            <person name="Ferrer A."/>
        </authorList>
    </citation>
    <scope>NUCLEOTIDE SEQUENCE [LARGE SCALE GENOMIC DNA]</scope>
    <source>
        <strain evidence="5 6">1H-GS9</strain>
    </source>
</reference>
<evidence type="ECO:0000259" key="3">
    <source>
        <dbReference type="Pfam" id="PF00465"/>
    </source>
</evidence>
<dbReference type="Gene3D" id="1.20.1090.10">
    <property type="entry name" value="Dehydroquinate synthase-like - alpha domain"/>
    <property type="match status" value="1"/>
</dbReference>
<feature type="domain" description="Fe-containing alcohol dehydrogenase-like C-terminal" evidence="4">
    <location>
        <begin position="195"/>
        <end position="382"/>
    </location>
</feature>
<accession>A0ABY3WI53</accession>
<keyword evidence="2" id="KW-0560">Oxidoreductase</keyword>
<proteinExistence type="inferred from homology"/>
<dbReference type="InterPro" id="IPR056798">
    <property type="entry name" value="ADH_Fe_C"/>
</dbReference>
<evidence type="ECO:0000259" key="4">
    <source>
        <dbReference type="Pfam" id="PF25137"/>
    </source>
</evidence>
<sequence length="384" mass="39538">MNRTDRPPASLTHSPTGCIEFGNGAIDQLPAAIHRTRAEHAFIVTDPGVRSAGILARVTDVLDRAGIGHDVYAEVPANPSTTAVVAAAVQARYLTNAAVVALGGGSAMDAAKCVALLATNGVHPRALEADIAPEHDGLPVIAVPTTAGTGAETNSFAVIEAPDPPRKVYIGHTSVQPRVCVLDPELTLTLSAAVTAATGMDALVHCVESLASRSATPFSQRHALHAVSLILRWLPAAVENGHNLRARSNMLIGAHLAGLALSSSGLGLIHGIAHAVTPRVGAPHGQALSSVLPAVMDWCAPHADTAYRRLAHAMGLRSTTSQAAIDACRELADLVGARHPLSSYGVTSTMVADLAWTAMNDPVSANSPRTPTIAETASLISACL</sequence>
<comment type="similarity">
    <text evidence="1">Belongs to the iron-containing alcohol dehydrogenase family.</text>
</comment>
<protein>
    <submittedName>
        <fullName evidence="5">Iron-containing alcohol dehydrogenase</fullName>
    </submittedName>
</protein>
<dbReference type="Pfam" id="PF00465">
    <property type="entry name" value="Fe-ADH"/>
    <property type="match status" value="1"/>
</dbReference>
<dbReference type="SUPFAM" id="SSF56796">
    <property type="entry name" value="Dehydroquinate synthase-like"/>
    <property type="match status" value="1"/>
</dbReference>
<dbReference type="RefSeq" id="WP_242330864.1">
    <property type="nucleotide sequence ID" value="NZ_CP071872.1"/>
</dbReference>
<name>A0ABY3WI53_9ACTN</name>
<evidence type="ECO:0000256" key="1">
    <source>
        <dbReference type="ARBA" id="ARBA00007358"/>
    </source>
</evidence>
<dbReference type="InterPro" id="IPR001670">
    <property type="entry name" value="ADH_Fe/GldA"/>
</dbReference>
<evidence type="ECO:0000313" key="5">
    <source>
        <dbReference type="EMBL" id="UNM12258.1"/>
    </source>
</evidence>
<evidence type="ECO:0000313" key="6">
    <source>
        <dbReference type="Proteomes" id="UP000828924"/>
    </source>
</evidence>
<dbReference type="Gene3D" id="3.40.50.1970">
    <property type="match status" value="1"/>
</dbReference>
<dbReference type="PANTHER" id="PTHR11496">
    <property type="entry name" value="ALCOHOL DEHYDROGENASE"/>
    <property type="match status" value="1"/>
</dbReference>
<dbReference type="Pfam" id="PF25137">
    <property type="entry name" value="ADH_Fe_C"/>
    <property type="match status" value="1"/>
</dbReference>
<feature type="domain" description="Alcohol dehydrogenase iron-type/glycerol dehydrogenase GldA" evidence="3">
    <location>
        <begin position="19"/>
        <end position="184"/>
    </location>
</feature>
<dbReference type="Proteomes" id="UP000828924">
    <property type="component" value="Chromosome"/>
</dbReference>
<dbReference type="CDD" id="cd08551">
    <property type="entry name" value="Fe-ADH"/>
    <property type="match status" value="1"/>
</dbReference>